<dbReference type="PANTHER" id="PTHR34501">
    <property type="entry name" value="PROTEIN YDDL-RELATED"/>
    <property type="match status" value="1"/>
</dbReference>
<sequence length="380" mass="41284">MMKKVIAVLISTIVAAGAAHGAEIYNKDGNKLNLYGKIDGLHYFSSDSSQDGDATYTRFGIKGETQVNEDVVGFGQWEYNILASNPEGSSNQSFTRLAFAGIKHRLAGSLDYGRNYGILYDVEGWTDVLPEFGGDSYTGADNYMVSRANGVATYRNTDLFGQVEGLNFAVQYQGKNDGQNCDESTGTKVCENLSRNPHDVQHQNGDGWGISSTYDIGEGISLGAAYSSSNRTGEQKTAGGNIAGGDMAQAWTAGIRYNANNVYLATMYSETNNMTPYGGDGIANKTQNYEVVAQYQFDFGLAPSLAYLQSKGKNLNTNNGQYSDNQDLVKYADVGVTQTFNKNLSAYVDYKINLLDDNSFYKDNGISTDNIVATGLVYQF</sequence>
<dbReference type="PANTHER" id="PTHR34501:SF2">
    <property type="entry name" value="OUTER MEMBRANE PORIN F-RELATED"/>
    <property type="match status" value="1"/>
</dbReference>
<evidence type="ECO:0000256" key="1">
    <source>
        <dbReference type="ARBA" id="ARBA00004571"/>
    </source>
</evidence>
<name>A0A9X1MT09_9GAMM</name>
<reference evidence="6" key="1">
    <citation type="submission" date="2021-11" db="EMBL/GenBank/DDBJ databases">
        <title>Jinshanibacter sp. isolated from one year old Eriocheir sinensis.</title>
        <authorList>
            <person name="Li J.-Y."/>
            <person name="He W."/>
            <person name="Gao T.-H."/>
        </authorList>
    </citation>
    <scope>NUCLEOTIDE SEQUENCE</scope>
    <source>
        <strain evidence="6">LJY008</strain>
    </source>
</reference>
<evidence type="ECO:0000256" key="2">
    <source>
        <dbReference type="ARBA" id="ARBA00007539"/>
    </source>
</evidence>
<keyword evidence="3 5" id="KW-0732">Signal</keyword>
<evidence type="ECO:0000313" key="6">
    <source>
        <dbReference type="EMBL" id="MCD1124469.1"/>
    </source>
</evidence>
<organism evidence="6 7">
    <name type="scientific">Limnobaculum eriocheiris</name>
    <dbReference type="NCBI Taxonomy" id="2897391"/>
    <lineage>
        <taxon>Bacteria</taxon>
        <taxon>Pseudomonadati</taxon>
        <taxon>Pseudomonadota</taxon>
        <taxon>Gammaproteobacteria</taxon>
        <taxon>Enterobacterales</taxon>
        <taxon>Budviciaceae</taxon>
        <taxon>Limnobaculum</taxon>
    </lineage>
</organism>
<dbReference type="Pfam" id="PF00267">
    <property type="entry name" value="Porin_1"/>
    <property type="match status" value="1"/>
</dbReference>
<comment type="similarity">
    <text evidence="2">Belongs to the Gram-negative porin family.</text>
</comment>
<dbReference type="GO" id="GO:0009279">
    <property type="term" value="C:cell outer membrane"/>
    <property type="evidence" value="ECO:0007669"/>
    <property type="project" value="UniProtKB-SubCell"/>
</dbReference>
<dbReference type="Proteomes" id="UP001139171">
    <property type="component" value="Unassembled WGS sequence"/>
</dbReference>
<evidence type="ECO:0000313" key="7">
    <source>
        <dbReference type="Proteomes" id="UP001139171"/>
    </source>
</evidence>
<dbReference type="PRINTS" id="PR00182">
    <property type="entry name" value="ECOLNEIPORIN"/>
</dbReference>
<dbReference type="EMBL" id="JAJNAG010000001">
    <property type="protein sequence ID" value="MCD1124469.1"/>
    <property type="molecule type" value="Genomic_DNA"/>
</dbReference>
<feature type="chain" id="PRO_5040785895" evidence="5">
    <location>
        <begin position="22"/>
        <end position="380"/>
    </location>
</feature>
<evidence type="ECO:0000256" key="5">
    <source>
        <dbReference type="SAM" id="SignalP"/>
    </source>
</evidence>
<comment type="caution">
    <text evidence="6">The sequence shown here is derived from an EMBL/GenBank/DDBJ whole genome shotgun (WGS) entry which is preliminary data.</text>
</comment>
<dbReference type="SUPFAM" id="SSF56935">
    <property type="entry name" value="Porins"/>
    <property type="match status" value="1"/>
</dbReference>
<dbReference type="InterPro" id="IPR023614">
    <property type="entry name" value="Porin_dom_sf"/>
</dbReference>
<dbReference type="GO" id="GO:0015288">
    <property type="term" value="F:porin activity"/>
    <property type="evidence" value="ECO:0007669"/>
    <property type="project" value="InterPro"/>
</dbReference>
<evidence type="ECO:0000256" key="3">
    <source>
        <dbReference type="ARBA" id="ARBA00022729"/>
    </source>
</evidence>
<dbReference type="RefSeq" id="WP_230607657.1">
    <property type="nucleotide sequence ID" value="NZ_JAJNAG010000001.1"/>
</dbReference>
<keyword evidence="7" id="KW-1185">Reference proteome</keyword>
<proteinExistence type="inferred from homology"/>
<dbReference type="PRINTS" id="PR00183">
    <property type="entry name" value="ECOLIPORIN"/>
</dbReference>
<dbReference type="InterPro" id="IPR001702">
    <property type="entry name" value="Porin_Gram-ve"/>
</dbReference>
<evidence type="ECO:0000256" key="4">
    <source>
        <dbReference type="ARBA" id="ARBA00023136"/>
    </source>
</evidence>
<dbReference type="InterPro" id="IPR050298">
    <property type="entry name" value="Gram-neg_bact_OMP"/>
</dbReference>
<comment type="subcellular location">
    <subcellularLocation>
        <location evidence="1">Cell outer membrane</location>
        <topology evidence="1">Multi-pass membrane protein</topology>
    </subcellularLocation>
</comment>
<feature type="signal peptide" evidence="5">
    <location>
        <begin position="1"/>
        <end position="21"/>
    </location>
</feature>
<gene>
    <name evidence="6" type="primary">ompC</name>
    <name evidence="6" type="ORF">LPW36_00205</name>
</gene>
<accession>A0A9X1MT09</accession>
<dbReference type="AlphaFoldDB" id="A0A9X1MT09"/>
<dbReference type="GO" id="GO:0034220">
    <property type="term" value="P:monoatomic ion transmembrane transport"/>
    <property type="evidence" value="ECO:0007669"/>
    <property type="project" value="InterPro"/>
</dbReference>
<dbReference type="CDD" id="cd00342">
    <property type="entry name" value="gram_neg_porins"/>
    <property type="match status" value="1"/>
</dbReference>
<dbReference type="InterPro" id="IPR001897">
    <property type="entry name" value="Porin_gammaproteobac"/>
</dbReference>
<dbReference type="Gene3D" id="2.40.160.10">
    <property type="entry name" value="Porin"/>
    <property type="match status" value="1"/>
</dbReference>
<keyword evidence="4" id="KW-0472">Membrane</keyword>
<protein>
    <submittedName>
        <fullName evidence="6">Porin OmpC</fullName>
    </submittedName>
</protein>
<dbReference type="InterPro" id="IPR033900">
    <property type="entry name" value="Gram_neg_porin_domain"/>
</dbReference>
<dbReference type="NCBIfam" id="NF007841">
    <property type="entry name" value="PRK10554.1"/>
    <property type="match status" value="1"/>
</dbReference>